<proteinExistence type="predicted"/>
<dbReference type="Proteomes" id="UP000037178">
    <property type="component" value="Unassembled WGS sequence"/>
</dbReference>
<organism evidence="1 2">
    <name type="scientific">Candidatus Rhodobacter oscarellae</name>
    <dbReference type="NCBI Taxonomy" id="1675527"/>
    <lineage>
        <taxon>Bacteria</taxon>
        <taxon>Pseudomonadati</taxon>
        <taxon>Pseudomonadota</taxon>
        <taxon>Alphaproteobacteria</taxon>
        <taxon>Rhodobacterales</taxon>
        <taxon>Rhodobacter group</taxon>
        <taxon>Rhodobacter</taxon>
    </lineage>
</organism>
<gene>
    <name evidence="1" type="ORF">AIOL_001855</name>
</gene>
<protein>
    <submittedName>
        <fullName evidence="1">Uncharacterized protein</fullName>
    </submittedName>
</protein>
<comment type="caution">
    <text evidence="1">The sequence shown here is derived from an EMBL/GenBank/DDBJ whole genome shotgun (WGS) entry which is preliminary data.</text>
</comment>
<reference evidence="1 2" key="1">
    <citation type="submission" date="2015-06" db="EMBL/GenBank/DDBJ databases">
        <title>Draft genome sequence of an Alphaproteobacteria species associated to the Mediterranean sponge Oscarella lobularis.</title>
        <authorList>
            <person name="Jourda C."/>
            <person name="Santini S."/>
            <person name="Claverie J.-M."/>
        </authorList>
    </citation>
    <scope>NUCLEOTIDE SEQUENCE [LARGE SCALE GENOMIC DNA]</scope>
    <source>
        <strain evidence="1">IGS</strain>
    </source>
</reference>
<dbReference type="PATRIC" id="fig|1675527.3.peg.1951"/>
<name>A0A0J9GTQ4_9RHOB</name>
<evidence type="ECO:0000313" key="2">
    <source>
        <dbReference type="Proteomes" id="UP000037178"/>
    </source>
</evidence>
<dbReference type="EMBL" id="LFTY01000002">
    <property type="protein sequence ID" value="KMW56898.1"/>
    <property type="molecule type" value="Genomic_DNA"/>
</dbReference>
<sequence>MGGQIVDAFIVPAPRQRITDEEREIVKGGSDVDQENGA</sequence>
<evidence type="ECO:0000313" key="1">
    <source>
        <dbReference type="EMBL" id="KMW56898.1"/>
    </source>
</evidence>
<dbReference type="AlphaFoldDB" id="A0A0J9GTQ4"/>
<dbReference type="STRING" id="1675527.AIOL_001855"/>
<accession>A0A0J9GTQ4</accession>
<keyword evidence="2" id="KW-1185">Reference proteome</keyword>